<dbReference type="AlphaFoldDB" id="A0A845FYI8"/>
<gene>
    <name evidence="2" type="ORF">GTP91_08105</name>
</gene>
<comment type="caution">
    <text evidence="2">The sequence shown here is derived from an EMBL/GenBank/DDBJ whole genome shotgun (WGS) entry which is preliminary data.</text>
</comment>
<dbReference type="InterPro" id="IPR003615">
    <property type="entry name" value="HNH_nuc"/>
</dbReference>
<accession>A0A845FYI8</accession>
<evidence type="ECO:0000259" key="1">
    <source>
        <dbReference type="Pfam" id="PF13391"/>
    </source>
</evidence>
<protein>
    <recommendedName>
        <fullName evidence="1">HNH nuclease domain-containing protein</fullName>
    </recommendedName>
</protein>
<dbReference type="Proteomes" id="UP000470302">
    <property type="component" value="Unassembled WGS sequence"/>
</dbReference>
<organism evidence="2 3">
    <name type="scientific">Duganella vulcania</name>
    <dbReference type="NCBI Taxonomy" id="2692166"/>
    <lineage>
        <taxon>Bacteria</taxon>
        <taxon>Pseudomonadati</taxon>
        <taxon>Pseudomonadota</taxon>
        <taxon>Betaproteobacteria</taxon>
        <taxon>Burkholderiales</taxon>
        <taxon>Oxalobacteraceae</taxon>
        <taxon>Telluria group</taxon>
        <taxon>Duganella</taxon>
    </lineage>
</organism>
<feature type="domain" description="HNH nuclease" evidence="1">
    <location>
        <begin position="182"/>
        <end position="234"/>
    </location>
</feature>
<reference evidence="2 3" key="1">
    <citation type="submission" date="2020-01" db="EMBL/GenBank/DDBJ databases">
        <title>Novel species isolated from a subtropical stream in China.</title>
        <authorList>
            <person name="Lu H."/>
        </authorList>
    </citation>
    <scope>NUCLEOTIDE SEQUENCE [LARGE SCALE GENOMIC DNA]</scope>
    <source>
        <strain evidence="2 3">FT82W</strain>
    </source>
</reference>
<name>A0A845FYI8_9BURK</name>
<dbReference type="Pfam" id="PF13391">
    <property type="entry name" value="HNH_2"/>
    <property type="match status" value="1"/>
</dbReference>
<proteinExistence type="predicted"/>
<evidence type="ECO:0000313" key="3">
    <source>
        <dbReference type="Proteomes" id="UP000470302"/>
    </source>
</evidence>
<dbReference type="RefSeq" id="WP_161096319.1">
    <property type="nucleotide sequence ID" value="NZ_WWCW01000018.1"/>
</dbReference>
<sequence length="280" mass="31330">MTEIFFINSDAVSNQKHSYHDQWIEHNVAVTSGGTEWHQQIDQIPKGSMLLLHAKNIGVVAAGTVLDEQALLVLRGQGTIGPSEREEYHRQVSWFADLRNSPVPYSEIIRVWRSNPRKAVVRVANHAPALLELVQVQQETADLETIESRYRGQPTELDRMRKARLGQGQYRTDLARVWAGKCAVTACPVEAVLRASHAKAWRHASDSERLDPNNGLLLVANLDALFDRGLISFDDDGHMICSAVLSSEDKISLGLPMHIAKSLNAKQKSYLRAHRVLYGL</sequence>
<dbReference type="EMBL" id="WWCW01000018">
    <property type="protein sequence ID" value="MYM87144.1"/>
    <property type="molecule type" value="Genomic_DNA"/>
</dbReference>
<evidence type="ECO:0000313" key="2">
    <source>
        <dbReference type="EMBL" id="MYM87144.1"/>
    </source>
</evidence>